<organism evidence="2 3">
    <name type="scientific">Rickenella mellea</name>
    <dbReference type="NCBI Taxonomy" id="50990"/>
    <lineage>
        <taxon>Eukaryota</taxon>
        <taxon>Fungi</taxon>
        <taxon>Dikarya</taxon>
        <taxon>Basidiomycota</taxon>
        <taxon>Agaricomycotina</taxon>
        <taxon>Agaricomycetes</taxon>
        <taxon>Hymenochaetales</taxon>
        <taxon>Rickenellaceae</taxon>
        <taxon>Rickenella</taxon>
    </lineage>
</organism>
<reference evidence="2 3" key="1">
    <citation type="submission" date="2018-06" db="EMBL/GenBank/DDBJ databases">
        <title>A transcriptomic atlas of mushroom development highlights an independent origin of complex multicellularity.</title>
        <authorList>
            <consortium name="DOE Joint Genome Institute"/>
            <person name="Krizsan K."/>
            <person name="Almasi E."/>
            <person name="Merenyi Z."/>
            <person name="Sahu N."/>
            <person name="Viragh M."/>
            <person name="Koszo T."/>
            <person name="Mondo S."/>
            <person name="Kiss B."/>
            <person name="Balint B."/>
            <person name="Kues U."/>
            <person name="Barry K."/>
            <person name="Hegedus J.C."/>
            <person name="Henrissat B."/>
            <person name="Johnson J."/>
            <person name="Lipzen A."/>
            <person name="Ohm R."/>
            <person name="Nagy I."/>
            <person name="Pangilinan J."/>
            <person name="Yan J."/>
            <person name="Xiong Y."/>
            <person name="Grigoriev I.V."/>
            <person name="Hibbett D.S."/>
            <person name="Nagy L.G."/>
        </authorList>
    </citation>
    <scope>NUCLEOTIDE SEQUENCE [LARGE SCALE GENOMIC DNA]</scope>
    <source>
        <strain evidence="2 3">SZMC22713</strain>
    </source>
</reference>
<gene>
    <name evidence="2" type="ORF">BD410DRAFT_21434</name>
</gene>
<protein>
    <submittedName>
        <fullName evidence="2">Uncharacterized protein</fullName>
    </submittedName>
</protein>
<feature type="region of interest" description="Disordered" evidence="1">
    <location>
        <begin position="118"/>
        <end position="156"/>
    </location>
</feature>
<dbReference type="AlphaFoldDB" id="A0A4R5XEB2"/>
<dbReference type="Proteomes" id="UP000294933">
    <property type="component" value="Unassembled WGS sequence"/>
</dbReference>
<proteinExistence type="predicted"/>
<feature type="region of interest" description="Disordered" evidence="1">
    <location>
        <begin position="178"/>
        <end position="217"/>
    </location>
</feature>
<accession>A0A4R5XEB2</accession>
<evidence type="ECO:0000313" key="3">
    <source>
        <dbReference type="Proteomes" id="UP000294933"/>
    </source>
</evidence>
<dbReference type="OrthoDB" id="10690934at2759"/>
<dbReference type="VEuPathDB" id="FungiDB:BD410DRAFT_21434"/>
<dbReference type="EMBL" id="ML170156">
    <property type="protein sequence ID" value="TDL29421.1"/>
    <property type="molecule type" value="Genomic_DNA"/>
</dbReference>
<keyword evidence="3" id="KW-1185">Reference proteome</keyword>
<feature type="region of interest" description="Disordered" evidence="1">
    <location>
        <begin position="1"/>
        <end position="47"/>
    </location>
</feature>
<evidence type="ECO:0000313" key="2">
    <source>
        <dbReference type="EMBL" id="TDL29421.1"/>
    </source>
</evidence>
<sequence length="321" mass="34595">MDVAMADAIREPASLTSSPYVSPPSRNGFKPDSQAKAPGGSNSDAVRHALRPILVTMLERRREFGTDTSTGPINVDAILANMTDEYCTAFIAQAKLVMTQMKELNIKRGELATSSVVANGTGEPHQVPGEPPTSITSNTPEAAESRPGGHSGRDSVSMRQAEDFLQSMKDVVSPAVLSEELSRGAHPPAPERSENYTPPANTLPDGSHQKNEAAEQHPNTLAIPEPKTAALSGNVEQHPNDGHEGTQIAVASDEMTSDVAMYLPPIPGLWLVKFGLETPGILDAPFDVPDEVADAAHRWAKRRTSFEYVPIIIFDWFSLRI</sequence>
<name>A0A4R5XEB2_9AGAM</name>
<evidence type="ECO:0000256" key="1">
    <source>
        <dbReference type="SAM" id="MobiDB-lite"/>
    </source>
</evidence>